<accession>A0A1G6Q607</accession>
<feature type="transmembrane region" description="Helical" evidence="1">
    <location>
        <begin position="60"/>
        <end position="83"/>
    </location>
</feature>
<proteinExistence type="predicted"/>
<protein>
    <submittedName>
        <fullName evidence="2">Uncharacterized protein</fullName>
    </submittedName>
</protein>
<keyword evidence="1" id="KW-0812">Transmembrane</keyword>
<dbReference type="STRING" id="1271860.SAMN05216174_105106"/>
<sequence>MTEADPERLLTEALRAQAARTPLPEATVSGYGLLSNNDLPLTPLPDPPPHPEPAAPPPRMWWVLMLALLLGLAAGAVVGFLTLL</sequence>
<reference evidence="3" key="1">
    <citation type="submission" date="2016-10" db="EMBL/GenBank/DDBJ databases">
        <authorList>
            <person name="Varghese N."/>
            <person name="Submissions S."/>
        </authorList>
    </citation>
    <scope>NUCLEOTIDE SEQUENCE [LARGE SCALE GENOMIC DNA]</scope>
    <source>
        <strain evidence="3">IBRC-M 10403</strain>
    </source>
</reference>
<dbReference type="EMBL" id="FMZZ01000005">
    <property type="protein sequence ID" value="SDC87671.1"/>
    <property type="molecule type" value="Genomic_DNA"/>
</dbReference>
<name>A0A1G6Q607_9PSEU</name>
<keyword evidence="1" id="KW-0472">Membrane</keyword>
<dbReference type="Proteomes" id="UP000199501">
    <property type="component" value="Unassembled WGS sequence"/>
</dbReference>
<dbReference type="OrthoDB" id="10002948at2"/>
<keyword evidence="1" id="KW-1133">Transmembrane helix</keyword>
<organism evidence="2 3">
    <name type="scientific">Actinokineospora iranica</name>
    <dbReference type="NCBI Taxonomy" id="1271860"/>
    <lineage>
        <taxon>Bacteria</taxon>
        <taxon>Bacillati</taxon>
        <taxon>Actinomycetota</taxon>
        <taxon>Actinomycetes</taxon>
        <taxon>Pseudonocardiales</taxon>
        <taxon>Pseudonocardiaceae</taxon>
        <taxon>Actinokineospora</taxon>
    </lineage>
</organism>
<evidence type="ECO:0000313" key="2">
    <source>
        <dbReference type="EMBL" id="SDC87671.1"/>
    </source>
</evidence>
<evidence type="ECO:0000256" key="1">
    <source>
        <dbReference type="SAM" id="Phobius"/>
    </source>
</evidence>
<dbReference type="AlphaFoldDB" id="A0A1G6Q607"/>
<dbReference type="RefSeq" id="WP_091450167.1">
    <property type="nucleotide sequence ID" value="NZ_FMZZ01000005.1"/>
</dbReference>
<gene>
    <name evidence="2" type="ORF">SAMN05216174_105106</name>
</gene>
<keyword evidence="3" id="KW-1185">Reference proteome</keyword>
<evidence type="ECO:0000313" key="3">
    <source>
        <dbReference type="Proteomes" id="UP000199501"/>
    </source>
</evidence>